<dbReference type="PANTHER" id="PTHR33336">
    <property type="entry name" value="QUINOL MONOOXYGENASE YGIN-RELATED"/>
    <property type="match status" value="1"/>
</dbReference>
<protein>
    <submittedName>
        <fullName evidence="2">Quinol monooxygenase YgiN</fullName>
    </submittedName>
</protein>
<dbReference type="InterPro" id="IPR011008">
    <property type="entry name" value="Dimeric_a/b-barrel"/>
</dbReference>
<sequence>MISIYLTAILKAKKESVQDLKSILDNMVLNTRKEKACEKYELQQSLDDESVFIFHEIWKSKEGLDAHNQQSYIKEFVEKAPSLLEKPAEIYLAKLV</sequence>
<gene>
    <name evidence="2" type="ORF">SAMN05444371_2611</name>
</gene>
<dbReference type="Proteomes" id="UP000184498">
    <property type="component" value="Unassembled WGS sequence"/>
</dbReference>
<proteinExistence type="predicted"/>
<name>A0A1M6T378_9FLAO</name>
<accession>A0A1M6T378</accession>
<feature type="domain" description="ABM" evidence="1">
    <location>
        <begin position="4"/>
        <end position="92"/>
    </location>
</feature>
<evidence type="ECO:0000313" key="2">
    <source>
        <dbReference type="EMBL" id="SHK51384.1"/>
    </source>
</evidence>
<dbReference type="STRING" id="216903.SAMN05444371_2611"/>
<evidence type="ECO:0000313" key="3">
    <source>
        <dbReference type="Proteomes" id="UP000184498"/>
    </source>
</evidence>
<evidence type="ECO:0000259" key="1">
    <source>
        <dbReference type="PROSITE" id="PS51725"/>
    </source>
</evidence>
<dbReference type="GO" id="GO:0004497">
    <property type="term" value="F:monooxygenase activity"/>
    <property type="evidence" value="ECO:0007669"/>
    <property type="project" value="UniProtKB-KW"/>
</dbReference>
<dbReference type="AlphaFoldDB" id="A0A1M6T378"/>
<dbReference type="InterPro" id="IPR007138">
    <property type="entry name" value="ABM_dom"/>
</dbReference>
<dbReference type="Pfam" id="PF03992">
    <property type="entry name" value="ABM"/>
    <property type="match status" value="1"/>
</dbReference>
<dbReference type="Gene3D" id="3.30.70.100">
    <property type="match status" value="1"/>
</dbReference>
<dbReference type="InterPro" id="IPR050744">
    <property type="entry name" value="AI-2_Isomerase_LsrG"/>
</dbReference>
<dbReference type="RefSeq" id="WP_245795919.1">
    <property type="nucleotide sequence ID" value="NZ_FRAM01000003.1"/>
</dbReference>
<reference evidence="3" key="1">
    <citation type="submission" date="2016-11" db="EMBL/GenBank/DDBJ databases">
        <authorList>
            <person name="Varghese N."/>
            <person name="Submissions S."/>
        </authorList>
    </citation>
    <scope>NUCLEOTIDE SEQUENCE [LARGE SCALE GENOMIC DNA]</scope>
    <source>
        <strain evidence="3">DSM 18016</strain>
    </source>
</reference>
<organism evidence="2 3">
    <name type="scientific">Epilithonimonas mollis</name>
    <dbReference type="NCBI Taxonomy" id="216903"/>
    <lineage>
        <taxon>Bacteria</taxon>
        <taxon>Pseudomonadati</taxon>
        <taxon>Bacteroidota</taxon>
        <taxon>Flavobacteriia</taxon>
        <taxon>Flavobacteriales</taxon>
        <taxon>Weeksellaceae</taxon>
        <taxon>Chryseobacterium group</taxon>
        <taxon>Epilithonimonas</taxon>
    </lineage>
</organism>
<keyword evidence="2" id="KW-0560">Oxidoreductase</keyword>
<dbReference type="EMBL" id="FRAM01000003">
    <property type="protein sequence ID" value="SHK51384.1"/>
    <property type="molecule type" value="Genomic_DNA"/>
</dbReference>
<keyword evidence="3" id="KW-1185">Reference proteome</keyword>
<keyword evidence="2" id="KW-0503">Monooxygenase</keyword>
<dbReference type="PANTHER" id="PTHR33336:SF3">
    <property type="entry name" value="ABM DOMAIN-CONTAINING PROTEIN"/>
    <property type="match status" value="1"/>
</dbReference>
<dbReference type="SUPFAM" id="SSF54909">
    <property type="entry name" value="Dimeric alpha+beta barrel"/>
    <property type="match status" value="1"/>
</dbReference>
<dbReference type="PROSITE" id="PS51725">
    <property type="entry name" value="ABM"/>
    <property type="match status" value="1"/>
</dbReference>